<dbReference type="PANTHER" id="PTHR21461:SF80">
    <property type="entry name" value="GLYCOSYLTRANSFERASE FAMILY 92 PROTEIN"/>
    <property type="match status" value="1"/>
</dbReference>
<evidence type="ECO:0000256" key="3">
    <source>
        <dbReference type="ARBA" id="ARBA00022676"/>
    </source>
</evidence>
<evidence type="ECO:0000256" key="4">
    <source>
        <dbReference type="ARBA" id="ARBA00022679"/>
    </source>
</evidence>
<evidence type="ECO:0000256" key="2">
    <source>
        <dbReference type="ARBA" id="ARBA00007647"/>
    </source>
</evidence>
<evidence type="ECO:0000256" key="7">
    <source>
        <dbReference type="ARBA" id="ARBA00023136"/>
    </source>
</evidence>
<keyword evidence="3 8" id="KW-0328">Glycosyltransferase</keyword>
<protein>
    <recommendedName>
        <fullName evidence="8">Glycosyltransferase family 92 protein</fullName>
        <ecNumber evidence="8">2.4.1.-</ecNumber>
    </recommendedName>
</protein>
<dbReference type="OrthoDB" id="2526284at2759"/>
<dbReference type="PANTHER" id="PTHR21461">
    <property type="entry name" value="GLYCOSYLTRANSFERASE FAMILY 92 PROTEIN"/>
    <property type="match status" value="1"/>
</dbReference>
<dbReference type="GO" id="GO:0016757">
    <property type="term" value="F:glycosyltransferase activity"/>
    <property type="evidence" value="ECO:0007669"/>
    <property type="project" value="UniProtKB-UniRule"/>
</dbReference>
<reference evidence="9" key="1">
    <citation type="submission" date="2022-11" db="EMBL/GenBank/DDBJ databases">
        <authorList>
            <person name="Kikuchi T."/>
        </authorList>
    </citation>
    <scope>NUCLEOTIDE SEQUENCE</scope>
    <source>
        <strain evidence="9">PS1010</strain>
    </source>
</reference>
<dbReference type="Pfam" id="PF01697">
    <property type="entry name" value="Glyco_transf_92"/>
    <property type="match status" value="1"/>
</dbReference>
<proteinExistence type="inferred from homology"/>
<keyword evidence="6" id="KW-1133">Transmembrane helix</keyword>
<evidence type="ECO:0000256" key="6">
    <source>
        <dbReference type="ARBA" id="ARBA00022989"/>
    </source>
</evidence>
<dbReference type="AlphaFoldDB" id="A0A9P1N2H1"/>
<evidence type="ECO:0000313" key="10">
    <source>
        <dbReference type="Proteomes" id="UP001152747"/>
    </source>
</evidence>
<dbReference type="Proteomes" id="UP001152747">
    <property type="component" value="Unassembled WGS sequence"/>
</dbReference>
<name>A0A9P1N2H1_9PELO</name>
<dbReference type="InterPro" id="IPR008166">
    <property type="entry name" value="Glyco_transf_92"/>
</dbReference>
<evidence type="ECO:0000256" key="8">
    <source>
        <dbReference type="RuleBase" id="RU366017"/>
    </source>
</evidence>
<dbReference type="EMBL" id="CANHGI010000004">
    <property type="protein sequence ID" value="CAI5448990.1"/>
    <property type="molecule type" value="Genomic_DNA"/>
</dbReference>
<dbReference type="GO" id="GO:0005737">
    <property type="term" value="C:cytoplasm"/>
    <property type="evidence" value="ECO:0007669"/>
    <property type="project" value="TreeGrafter"/>
</dbReference>
<organism evidence="9 10">
    <name type="scientific">Caenorhabditis angaria</name>
    <dbReference type="NCBI Taxonomy" id="860376"/>
    <lineage>
        <taxon>Eukaryota</taxon>
        <taxon>Metazoa</taxon>
        <taxon>Ecdysozoa</taxon>
        <taxon>Nematoda</taxon>
        <taxon>Chromadorea</taxon>
        <taxon>Rhabditida</taxon>
        <taxon>Rhabditina</taxon>
        <taxon>Rhabditomorpha</taxon>
        <taxon>Rhabditoidea</taxon>
        <taxon>Rhabditidae</taxon>
        <taxon>Peloderinae</taxon>
        <taxon>Caenorhabditis</taxon>
    </lineage>
</organism>
<dbReference type="GO" id="GO:0016020">
    <property type="term" value="C:membrane"/>
    <property type="evidence" value="ECO:0007669"/>
    <property type="project" value="UniProtKB-SubCell"/>
</dbReference>
<evidence type="ECO:0000256" key="5">
    <source>
        <dbReference type="ARBA" id="ARBA00022692"/>
    </source>
</evidence>
<keyword evidence="7" id="KW-0472">Membrane</keyword>
<evidence type="ECO:0000313" key="9">
    <source>
        <dbReference type="EMBL" id="CAI5448990.1"/>
    </source>
</evidence>
<accession>A0A9P1N2H1</accession>
<gene>
    <name evidence="9" type="ORF">CAMP_LOCUS11627</name>
</gene>
<sequence>MNPAEDQVLRQISRKQDCLLELLVDELKENHLKTRKQFLEGYNYTELRHLDGIDLVKKLEQFEVLKRPVCENGCLIEPVIGEGEAVSLYGAVTTKFQTCSNPAFLTSCNFQLAKLWMLFFGFAMVITLNVVKQHERDEREQEITLGKKVENSEMKRKRDMSLKEAWMSRKTKVGGFPGIYVREAYRVSNDEIRMVYLENQDNAINLKARLANQTWQPVEWSCFNKTCMDILFCSLATRFGSLKIDENSGNVAEIHVTSEMNDEYTVVPVRDVRFRGKYEHQLGVCLNPIFFFTDWTAIVQFMESWLAQGATKFYFYLHSYTWQTKHILNLYKESLGDSLELIEWSDVPVAERDRGNYEKDPNSRIFRQGATAFMHDCMLRARSNVKFISNTDLDDLPVAHNLNIAQVLNEVSERHPNAAQFKADWILSHQPQNWDSVKSPNDIRFDLFATRVLQVESVRWDYRVSKKIFHRPERVIHFDMHSIYRNELMPDDENQYTTIEMFNNPKLFFLHLRRFERHLLNPPIVDYNNSFDSEILMKLNNKMHASFSKRIEGTKYEEMKLAPWAVEARQTMRDLEQCRREAFGFKLDDQNEMCQQSASGCEGMLSAGIKFIKTAQTWTNVAHKAYFNSYVEQKSGFRLF</sequence>
<comment type="similarity">
    <text evidence="2 8">Belongs to the glycosyltransferase 92 family.</text>
</comment>
<keyword evidence="5" id="KW-0812">Transmembrane</keyword>
<comment type="caution">
    <text evidence="9">The sequence shown here is derived from an EMBL/GenBank/DDBJ whole genome shotgun (WGS) entry which is preliminary data.</text>
</comment>
<keyword evidence="4 8" id="KW-0808">Transferase</keyword>
<keyword evidence="10" id="KW-1185">Reference proteome</keyword>
<evidence type="ECO:0000256" key="1">
    <source>
        <dbReference type="ARBA" id="ARBA00004167"/>
    </source>
</evidence>
<dbReference type="EC" id="2.4.1.-" evidence="8"/>
<comment type="subcellular location">
    <subcellularLocation>
        <location evidence="1">Membrane</location>
        <topology evidence="1">Single-pass membrane protein</topology>
    </subcellularLocation>
</comment>